<evidence type="ECO:0000313" key="7">
    <source>
        <dbReference type="EMBL" id="KAF2688555.1"/>
    </source>
</evidence>
<evidence type="ECO:0000256" key="4">
    <source>
        <dbReference type="ARBA" id="ARBA00023004"/>
    </source>
</evidence>
<protein>
    <submittedName>
        <fullName evidence="7">Cytochrome P450</fullName>
    </submittedName>
</protein>
<comment type="similarity">
    <text evidence="2">Belongs to the cytochrome P450 family.</text>
</comment>
<dbReference type="GO" id="GO:0020037">
    <property type="term" value="F:heme binding"/>
    <property type="evidence" value="ECO:0007669"/>
    <property type="project" value="InterPro"/>
</dbReference>
<evidence type="ECO:0000256" key="2">
    <source>
        <dbReference type="ARBA" id="ARBA00010617"/>
    </source>
</evidence>
<dbReference type="PRINTS" id="PR00385">
    <property type="entry name" value="P450"/>
</dbReference>
<dbReference type="AlphaFoldDB" id="A0A6G1JEF4"/>
<dbReference type="EMBL" id="MU005573">
    <property type="protein sequence ID" value="KAF2688555.1"/>
    <property type="molecule type" value="Genomic_DNA"/>
</dbReference>
<dbReference type="PANTHER" id="PTHR24305:SF232">
    <property type="entry name" value="P450, PUTATIVE (EUROFUNG)-RELATED"/>
    <property type="match status" value="1"/>
</dbReference>
<evidence type="ECO:0000256" key="6">
    <source>
        <dbReference type="SAM" id="Phobius"/>
    </source>
</evidence>
<keyword evidence="5" id="KW-0349">Heme</keyword>
<keyword evidence="3 5" id="KW-0479">Metal-binding</keyword>
<feature type="binding site" description="axial binding residue" evidence="5">
    <location>
        <position position="406"/>
    </location>
    <ligand>
        <name>heme</name>
        <dbReference type="ChEBI" id="CHEBI:30413"/>
    </ligand>
    <ligandPart>
        <name>Fe</name>
        <dbReference type="ChEBI" id="CHEBI:18248"/>
    </ligandPart>
</feature>
<evidence type="ECO:0000313" key="8">
    <source>
        <dbReference type="Proteomes" id="UP000799291"/>
    </source>
</evidence>
<dbReference type="InterPro" id="IPR036396">
    <property type="entry name" value="Cyt_P450_sf"/>
</dbReference>
<keyword evidence="6" id="KW-0812">Transmembrane</keyword>
<proteinExistence type="inferred from homology"/>
<dbReference type="GO" id="GO:0004497">
    <property type="term" value="F:monooxygenase activity"/>
    <property type="evidence" value="ECO:0007669"/>
    <property type="project" value="InterPro"/>
</dbReference>
<dbReference type="Gene3D" id="1.10.630.10">
    <property type="entry name" value="Cytochrome P450"/>
    <property type="match status" value="1"/>
</dbReference>
<accession>A0A6G1JEF4</accession>
<name>A0A6G1JEF4_9PLEO</name>
<feature type="transmembrane region" description="Helical" evidence="6">
    <location>
        <begin position="6"/>
        <end position="24"/>
    </location>
</feature>
<dbReference type="SUPFAM" id="SSF48264">
    <property type="entry name" value="Cytochrome P450"/>
    <property type="match status" value="1"/>
</dbReference>
<organism evidence="7 8">
    <name type="scientific">Lentithecium fluviatile CBS 122367</name>
    <dbReference type="NCBI Taxonomy" id="1168545"/>
    <lineage>
        <taxon>Eukaryota</taxon>
        <taxon>Fungi</taxon>
        <taxon>Dikarya</taxon>
        <taxon>Ascomycota</taxon>
        <taxon>Pezizomycotina</taxon>
        <taxon>Dothideomycetes</taxon>
        <taxon>Pleosporomycetidae</taxon>
        <taxon>Pleosporales</taxon>
        <taxon>Massarineae</taxon>
        <taxon>Lentitheciaceae</taxon>
        <taxon>Lentithecium</taxon>
    </lineage>
</organism>
<dbReference type="PRINTS" id="PR00463">
    <property type="entry name" value="EP450I"/>
</dbReference>
<evidence type="ECO:0000256" key="1">
    <source>
        <dbReference type="ARBA" id="ARBA00001971"/>
    </source>
</evidence>
<dbReference type="Pfam" id="PF00067">
    <property type="entry name" value="p450"/>
    <property type="match status" value="1"/>
</dbReference>
<keyword evidence="6" id="KW-0472">Membrane</keyword>
<dbReference type="OrthoDB" id="10029320at2759"/>
<keyword evidence="6" id="KW-1133">Transmembrane helix</keyword>
<dbReference type="Proteomes" id="UP000799291">
    <property type="component" value="Unassembled WGS sequence"/>
</dbReference>
<gene>
    <name evidence="7" type="ORF">K458DRAFT_440161</name>
</gene>
<dbReference type="InterPro" id="IPR002401">
    <property type="entry name" value="Cyt_P450_E_grp-I"/>
</dbReference>
<dbReference type="InterPro" id="IPR050121">
    <property type="entry name" value="Cytochrome_P450_monoxygenase"/>
</dbReference>
<evidence type="ECO:0000256" key="5">
    <source>
        <dbReference type="PIRSR" id="PIRSR602401-1"/>
    </source>
</evidence>
<evidence type="ECO:0000256" key="3">
    <source>
        <dbReference type="ARBA" id="ARBA00022723"/>
    </source>
</evidence>
<comment type="cofactor">
    <cofactor evidence="1 5">
        <name>heme</name>
        <dbReference type="ChEBI" id="CHEBI:30413"/>
    </cofactor>
</comment>
<dbReference type="PANTHER" id="PTHR24305">
    <property type="entry name" value="CYTOCHROME P450"/>
    <property type="match status" value="1"/>
</dbReference>
<reference evidence="7" key="1">
    <citation type="journal article" date="2020" name="Stud. Mycol.">
        <title>101 Dothideomycetes genomes: a test case for predicting lifestyles and emergence of pathogens.</title>
        <authorList>
            <person name="Haridas S."/>
            <person name="Albert R."/>
            <person name="Binder M."/>
            <person name="Bloem J."/>
            <person name="Labutti K."/>
            <person name="Salamov A."/>
            <person name="Andreopoulos B."/>
            <person name="Baker S."/>
            <person name="Barry K."/>
            <person name="Bills G."/>
            <person name="Bluhm B."/>
            <person name="Cannon C."/>
            <person name="Castanera R."/>
            <person name="Culley D."/>
            <person name="Daum C."/>
            <person name="Ezra D."/>
            <person name="Gonzalez J."/>
            <person name="Henrissat B."/>
            <person name="Kuo A."/>
            <person name="Liang C."/>
            <person name="Lipzen A."/>
            <person name="Lutzoni F."/>
            <person name="Magnuson J."/>
            <person name="Mondo S."/>
            <person name="Nolan M."/>
            <person name="Ohm R."/>
            <person name="Pangilinan J."/>
            <person name="Park H.-J."/>
            <person name="Ramirez L."/>
            <person name="Alfaro M."/>
            <person name="Sun H."/>
            <person name="Tritt A."/>
            <person name="Yoshinaga Y."/>
            <person name="Zwiers L.-H."/>
            <person name="Turgeon B."/>
            <person name="Goodwin S."/>
            <person name="Spatafora J."/>
            <person name="Crous P."/>
            <person name="Grigoriev I."/>
        </authorList>
    </citation>
    <scope>NUCLEOTIDE SEQUENCE</scope>
    <source>
        <strain evidence="7">CBS 122367</strain>
    </source>
</reference>
<dbReference type="GO" id="GO:0005506">
    <property type="term" value="F:iron ion binding"/>
    <property type="evidence" value="ECO:0007669"/>
    <property type="project" value="InterPro"/>
</dbReference>
<keyword evidence="4 5" id="KW-0408">Iron</keyword>
<keyword evidence="8" id="KW-1185">Reference proteome</keyword>
<dbReference type="InterPro" id="IPR001128">
    <property type="entry name" value="Cyt_P450"/>
</dbReference>
<dbReference type="GO" id="GO:0016705">
    <property type="term" value="F:oxidoreductase activity, acting on paired donors, with incorporation or reduction of molecular oxygen"/>
    <property type="evidence" value="ECO:0007669"/>
    <property type="project" value="InterPro"/>
</dbReference>
<sequence length="479" mass="54558">MAVLLQIFMSIVVAIHTFYIAKFIRHRRFYAKLPGPPHSFLWGHLKLYGETLALFPPLGHFQTVITTIVHKHKLPVIFYLDLWPLAAYLDPIIGKGNIVAANGPRWKRLRDMLAPAFSAAKPVLLEHIISALAFDIIFKLIFGYPADAQAEKSADLRNLDAIIRREFAIRNSWNPLTKLRLRREKESAIKRLDKSIESKIRAWFDVVEHSGINVSNKRSLSIMDLIIREKILDAKARVIPARLDSDFLELAVNNIKTLLLAGSGTTTSTLCFAFMLLSIHPPVVYRLLSEHARIFSSDVEAIHKLLQNEPQRLKELEYTACIIKETLRIYPIGNSGRAPDDPGPITYKGKHYLTHANTLICPVQQAWQVSADVFPDPDSFNPDRFLDMDKTSMLAWQLFKRGNRVCIGQALAMEEMKTVLLYTVQFFQLTCHGLKPNSKPRVPWTWMDLVFGDRAFQELLTKARPRDGMPMSVTRALPS</sequence>